<dbReference type="Proteomes" id="UP000807504">
    <property type="component" value="Unassembled WGS sequence"/>
</dbReference>
<sequence>MWRFGYDTPPNYNDNELFCGGIFVQTVINRGKCGVCGDAYHLKQPRPNEAGGEYGLGIIVRNYTVGQKIIGDCALMGNNSLAVVRRKHSVRALM</sequence>
<dbReference type="EMBL" id="JABXBU010002231">
    <property type="protein sequence ID" value="KAF8764479.1"/>
    <property type="molecule type" value="Genomic_DNA"/>
</dbReference>
<evidence type="ECO:0000313" key="1">
    <source>
        <dbReference type="EMBL" id="KAF8764479.1"/>
    </source>
</evidence>
<proteinExistence type="predicted"/>
<reference evidence="1" key="1">
    <citation type="journal article" date="2020" name="bioRxiv">
        <title>Chromosome-level reference genome of the European wasp spider Argiope bruennichi: a resource for studies on range expansion and evolutionary adaptation.</title>
        <authorList>
            <person name="Sheffer M.M."/>
            <person name="Hoppe A."/>
            <person name="Krehenwinkel H."/>
            <person name="Uhl G."/>
            <person name="Kuss A.W."/>
            <person name="Jensen L."/>
            <person name="Jensen C."/>
            <person name="Gillespie R.G."/>
            <person name="Hoff K.J."/>
            <person name="Prost S."/>
        </authorList>
    </citation>
    <scope>NUCLEOTIDE SEQUENCE</scope>
</reference>
<accession>A0A8T0E2J5</accession>
<evidence type="ECO:0000313" key="2">
    <source>
        <dbReference type="Proteomes" id="UP000807504"/>
    </source>
</evidence>
<dbReference type="AlphaFoldDB" id="A0A8T0E2J5"/>
<name>A0A8T0E2J5_ARGBR</name>
<protein>
    <submittedName>
        <fullName evidence="1">Uncharacterized protein</fullName>
    </submittedName>
</protein>
<gene>
    <name evidence="1" type="ORF">HNY73_022545</name>
</gene>
<keyword evidence="2" id="KW-1185">Reference proteome</keyword>
<reference evidence="1" key="2">
    <citation type="submission" date="2020-06" db="EMBL/GenBank/DDBJ databases">
        <authorList>
            <person name="Sheffer M."/>
        </authorList>
    </citation>
    <scope>NUCLEOTIDE SEQUENCE</scope>
</reference>
<organism evidence="1 2">
    <name type="scientific">Argiope bruennichi</name>
    <name type="common">Wasp spider</name>
    <name type="synonym">Aranea bruennichi</name>
    <dbReference type="NCBI Taxonomy" id="94029"/>
    <lineage>
        <taxon>Eukaryota</taxon>
        <taxon>Metazoa</taxon>
        <taxon>Ecdysozoa</taxon>
        <taxon>Arthropoda</taxon>
        <taxon>Chelicerata</taxon>
        <taxon>Arachnida</taxon>
        <taxon>Araneae</taxon>
        <taxon>Araneomorphae</taxon>
        <taxon>Entelegynae</taxon>
        <taxon>Araneoidea</taxon>
        <taxon>Araneidae</taxon>
        <taxon>Argiope</taxon>
    </lineage>
</organism>
<comment type="caution">
    <text evidence="1">The sequence shown here is derived from an EMBL/GenBank/DDBJ whole genome shotgun (WGS) entry which is preliminary data.</text>
</comment>